<evidence type="ECO:0000313" key="1">
    <source>
        <dbReference type="EMBL" id="GIH69408.1"/>
    </source>
</evidence>
<keyword evidence="2" id="KW-1185">Reference proteome</keyword>
<accession>A0A8J3VYW3</accession>
<dbReference type="AlphaFoldDB" id="A0A8J3VYW3"/>
<protein>
    <submittedName>
        <fullName evidence="1">Uncharacterized protein</fullName>
    </submittedName>
</protein>
<comment type="caution">
    <text evidence="1">The sequence shown here is derived from an EMBL/GenBank/DDBJ whole genome shotgun (WGS) entry which is preliminary data.</text>
</comment>
<organism evidence="1 2">
    <name type="scientific">Sphaerimonospora thailandensis</name>
    <dbReference type="NCBI Taxonomy" id="795644"/>
    <lineage>
        <taxon>Bacteria</taxon>
        <taxon>Bacillati</taxon>
        <taxon>Actinomycetota</taxon>
        <taxon>Actinomycetes</taxon>
        <taxon>Streptosporangiales</taxon>
        <taxon>Streptosporangiaceae</taxon>
        <taxon>Sphaerimonospora</taxon>
    </lineage>
</organism>
<dbReference type="Proteomes" id="UP000610966">
    <property type="component" value="Unassembled WGS sequence"/>
</dbReference>
<name>A0A8J3VYW3_9ACTN</name>
<dbReference type="EMBL" id="BOOG01000014">
    <property type="protein sequence ID" value="GIH69408.1"/>
    <property type="molecule type" value="Genomic_DNA"/>
</dbReference>
<gene>
    <name evidence="1" type="ORF">Mth01_16610</name>
</gene>
<evidence type="ECO:0000313" key="2">
    <source>
        <dbReference type="Proteomes" id="UP000610966"/>
    </source>
</evidence>
<dbReference type="RefSeq" id="WP_204013906.1">
    <property type="nucleotide sequence ID" value="NZ_BOOG01000014.1"/>
</dbReference>
<proteinExistence type="predicted"/>
<reference evidence="1" key="1">
    <citation type="submission" date="2021-01" db="EMBL/GenBank/DDBJ databases">
        <title>Whole genome shotgun sequence of Sphaerimonospora thailandensis NBRC 107569.</title>
        <authorList>
            <person name="Komaki H."/>
            <person name="Tamura T."/>
        </authorList>
    </citation>
    <scope>NUCLEOTIDE SEQUENCE</scope>
    <source>
        <strain evidence="1">NBRC 107569</strain>
    </source>
</reference>
<sequence>MQTITRDEAAALLKDWASTVARRDILVRAAYGAGVGKSRIHAITGIARTTIDRILVKEQAAIVLDIVVTLHPADDGEEISARDALQQWIDYAEMEDLTVEIVSYDGPDPDNDVGIVEVGGARYAIRLCEDEVSAVPIEQ</sequence>